<dbReference type="GO" id="GO:0005739">
    <property type="term" value="C:mitochondrion"/>
    <property type="evidence" value="ECO:0007669"/>
    <property type="project" value="TreeGrafter"/>
</dbReference>
<organism evidence="12">
    <name type="scientific">Talaromyces marneffei PM1</name>
    <dbReference type="NCBI Taxonomy" id="1077442"/>
    <lineage>
        <taxon>Eukaryota</taxon>
        <taxon>Fungi</taxon>
        <taxon>Dikarya</taxon>
        <taxon>Ascomycota</taxon>
        <taxon>Pezizomycotina</taxon>
        <taxon>Eurotiomycetes</taxon>
        <taxon>Eurotiomycetidae</taxon>
        <taxon>Eurotiales</taxon>
        <taxon>Trichocomaceae</taxon>
        <taxon>Talaromyces</taxon>
        <taxon>Talaromyces sect. Talaromyces</taxon>
    </lineage>
</organism>
<dbReference type="HOGENOM" id="CLU_770663_0_0_1"/>
<keyword evidence="6" id="KW-0124">Carnitine biosynthesis</keyword>
<name>A0A093VRQ0_TALMA</name>
<dbReference type="AlphaFoldDB" id="A0A093VRQ0"/>
<comment type="cofactor">
    <cofactor evidence="2">
        <name>L-ascorbate</name>
        <dbReference type="ChEBI" id="CHEBI:38290"/>
    </cofactor>
</comment>
<keyword evidence="7 12" id="KW-0223">Dioxygenase</keyword>
<accession>A0A093VRQ0</accession>
<evidence type="ECO:0000256" key="6">
    <source>
        <dbReference type="ARBA" id="ARBA00022873"/>
    </source>
</evidence>
<feature type="region of interest" description="Disordered" evidence="10">
    <location>
        <begin position="48"/>
        <end position="93"/>
    </location>
</feature>
<dbReference type="Pfam" id="PF02668">
    <property type="entry name" value="TauD"/>
    <property type="match status" value="1"/>
</dbReference>
<dbReference type="InterPro" id="IPR050411">
    <property type="entry name" value="AlphaKG_dependent_hydroxylases"/>
</dbReference>
<comment type="pathway">
    <text evidence="3">Amine and polyamine biosynthesis; carnitine biosynthesis.</text>
</comment>
<keyword evidence="9" id="KW-0408">Iron</keyword>
<feature type="domain" description="TauD/TfdA-like" evidence="11">
    <location>
        <begin position="147"/>
        <end position="373"/>
    </location>
</feature>
<dbReference type="CDD" id="cd00250">
    <property type="entry name" value="CAS_like"/>
    <property type="match status" value="1"/>
</dbReference>
<evidence type="ECO:0000256" key="9">
    <source>
        <dbReference type="ARBA" id="ARBA00023004"/>
    </source>
</evidence>
<evidence type="ECO:0000256" key="7">
    <source>
        <dbReference type="ARBA" id="ARBA00022964"/>
    </source>
</evidence>
<comment type="caution">
    <text evidence="12">The sequence shown here is derived from an EMBL/GenBank/DDBJ whole genome shotgun (WGS) entry which is preliminary data.</text>
</comment>
<gene>
    <name evidence="12" type="ORF">GQ26_0102910</name>
</gene>
<evidence type="ECO:0000256" key="10">
    <source>
        <dbReference type="SAM" id="MobiDB-lite"/>
    </source>
</evidence>
<evidence type="ECO:0000256" key="3">
    <source>
        <dbReference type="ARBA" id="ARBA00005022"/>
    </source>
</evidence>
<dbReference type="Gene3D" id="3.60.130.10">
    <property type="entry name" value="Clavaminate synthase-like"/>
    <property type="match status" value="1"/>
</dbReference>
<evidence type="ECO:0000256" key="2">
    <source>
        <dbReference type="ARBA" id="ARBA00001961"/>
    </source>
</evidence>
<evidence type="ECO:0000256" key="1">
    <source>
        <dbReference type="ARBA" id="ARBA00001954"/>
    </source>
</evidence>
<dbReference type="PANTHER" id="PTHR10696">
    <property type="entry name" value="GAMMA-BUTYROBETAINE HYDROXYLASE-RELATED"/>
    <property type="match status" value="1"/>
</dbReference>
<comment type="similarity">
    <text evidence="4">Belongs to the gamma-BBH/TMLD family.</text>
</comment>
<evidence type="ECO:0000256" key="8">
    <source>
        <dbReference type="ARBA" id="ARBA00023002"/>
    </source>
</evidence>
<dbReference type="SUPFAM" id="SSF51197">
    <property type="entry name" value="Clavaminate synthase-like"/>
    <property type="match status" value="1"/>
</dbReference>
<evidence type="ECO:0000256" key="4">
    <source>
        <dbReference type="ARBA" id="ARBA00008654"/>
    </source>
</evidence>
<keyword evidence="8" id="KW-0560">Oxidoreductase</keyword>
<evidence type="ECO:0000259" key="11">
    <source>
        <dbReference type="Pfam" id="PF02668"/>
    </source>
</evidence>
<reference evidence="12" key="1">
    <citation type="journal article" date="2014" name="PLoS Genet.">
        <title>Signature Gene Expression Reveals Novel Clues to the Molecular Mechanisms of Dimorphic Transition in Penicillium marneffei.</title>
        <authorList>
            <person name="Yang E."/>
            <person name="Wang G."/>
            <person name="Cai J."/>
            <person name="Woo P.C."/>
            <person name="Lau S.K."/>
            <person name="Yuen K.-Y."/>
            <person name="Chow W.-N."/>
            <person name="Lin X."/>
        </authorList>
    </citation>
    <scope>NUCLEOTIDE SEQUENCE [LARGE SCALE GENOMIC DNA]</scope>
    <source>
        <strain evidence="12">PM1</strain>
    </source>
</reference>
<dbReference type="PANTHER" id="PTHR10696:SF51">
    <property type="entry name" value="TRIMETHYLLYSINE DIOXYGENASE, MITOCHONDRIAL"/>
    <property type="match status" value="1"/>
</dbReference>
<dbReference type="GO" id="GO:0051213">
    <property type="term" value="F:dioxygenase activity"/>
    <property type="evidence" value="ECO:0007669"/>
    <property type="project" value="UniProtKB-KW"/>
</dbReference>
<dbReference type="GO" id="GO:0046872">
    <property type="term" value="F:metal ion binding"/>
    <property type="evidence" value="ECO:0007669"/>
    <property type="project" value="UniProtKB-KW"/>
</dbReference>
<dbReference type="InterPro" id="IPR042098">
    <property type="entry name" value="TauD-like_sf"/>
</dbReference>
<protein>
    <submittedName>
        <fullName evidence="12">Trimethyllysine dioxygenase</fullName>
    </submittedName>
</protein>
<dbReference type="EMBL" id="JPOX01000010">
    <property type="protein sequence ID" value="KFX49316.1"/>
    <property type="molecule type" value="Genomic_DNA"/>
</dbReference>
<dbReference type="InterPro" id="IPR003819">
    <property type="entry name" value="TauD/TfdA-like"/>
</dbReference>
<comment type="cofactor">
    <cofactor evidence="1">
        <name>Fe(2+)</name>
        <dbReference type="ChEBI" id="CHEBI:29033"/>
    </cofactor>
</comment>
<evidence type="ECO:0000256" key="5">
    <source>
        <dbReference type="ARBA" id="ARBA00022723"/>
    </source>
</evidence>
<feature type="compositionally biased region" description="Low complexity" evidence="10">
    <location>
        <begin position="59"/>
        <end position="72"/>
    </location>
</feature>
<keyword evidence="5" id="KW-0479">Metal-binding</keyword>
<sequence length="375" mass="42656">MALETSTFHMDQSPRVNSFTHCHQRRFQGALLQLNKLLVSLARATAENGTDGDGNALLSETSTSSTIASPSTQPSPPIHGEEHESTNIANTDDSEDVIDLSQPAPIRNECSINSVKIPTDNNLVLLIGSDTRQRMASSFEDMDTERKLTQWQISWGYCLVKGVPVTPEATKKLLERIAFIRETHYGGFWDFTSDLTFKDSAYTDEALDAHTDNTYFSDPARLQLFHLLEHTGGEGGTTLLVDGFYAAYRMLVERPRSVEALTDYAHPWHSSGNEDVSIQPYRYFPVFEREPTNARLLRIRWNNYDRAAKIDWTPTMAMQWYGAARYWNAIIRRENQTQKWLQLEPGTALLFDNWRMLHGRSAFTGKRRMCGGYKS</sequence>
<dbReference type="GO" id="GO:0045329">
    <property type="term" value="P:carnitine biosynthetic process"/>
    <property type="evidence" value="ECO:0007669"/>
    <property type="project" value="UniProtKB-KW"/>
</dbReference>
<evidence type="ECO:0000313" key="12">
    <source>
        <dbReference type="EMBL" id="KFX49316.1"/>
    </source>
</evidence>
<dbReference type="FunFam" id="3.60.130.10:FF:000001">
    <property type="entry name" value="Trimethyllysine dioxygenase, mitochondrial"/>
    <property type="match status" value="1"/>
</dbReference>
<proteinExistence type="inferred from homology"/>